<gene>
    <name evidence="3" type="ORF">J2S64_003617</name>
</gene>
<dbReference type="SUPFAM" id="SSF52266">
    <property type="entry name" value="SGNH hydrolase"/>
    <property type="match status" value="1"/>
</dbReference>
<feature type="signal peptide" evidence="1">
    <location>
        <begin position="1"/>
        <end position="30"/>
    </location>
</feature>
<accession>A0ABU2BMP7</accession>
<evidence type="ECO:0000259" key="2">
    <source>
        <dbReference type="Pfam" id="PF13472"/>
    </source>
</evidence>
<name>A0ABU2BMP7_9MICC</name>
<evidence type="ECO:0000313" key="4">
    <source>
        <dbReference type="Proteomes" id="UP001183817"/>
    </source>
</evidence>
<dbReference type="InterPro" id="IPR006311">
    <property type="entry name" value="TAT_signal"/>
</dbReference>
<proteinExistence type="predicted"/>
<dbReference type="PANTHER" id="PTHR37981:SF1">
    <property type="entry name" value="SGNH HYDROLASE-TYPE ESTERASE DOMAIN-CONTAINING PROTEIN"/>
    <property type="match status" value="1"/>
</dbReference>
<feature type="domain" description="SGNH hydrolase-type esterase" evidence="2">
    <location>
        <begin position="49"/>
        <end position="274"/>
    </location>
</feature>
<dbReference type="Gene3D" id="3.40.50.1110">
    <property type="entry name" value="SGNH hydrolase"/>
    <property type="match status" value="1"/>
</dbReference>
<dbReference type="EMBL" id="JAVDYI010000001">
    <property type="protein sequence ID" value="MDR7359926.1"/>
    <property type="molecule type" value="Genomic_DNA"/>
</dbReference>
<dbReference type="PROSITE" id="PS51318">
    <property type="entry name" value="TAT"/>
    <property type="match status" value="1"/>
</dbReference>
<dbReference type="InterPro" id="IPR036514">
    <property type="entry name" value="SGNH_hydro_sf"/>
</dbReference>
<dbReference type="Pfam" id="PF13472">
    <property type="entry name" value="Lipase_GDSL_2"/>
    <property type="match status" value="1"/>
</dbReference>
<evidence type="ECO:0000313" key="3">
    <source>
        <dbReference type="EMBL" id="MDR7359926.1"/>
    </source>
</evidence>
<sequence length="286" mass="29887">MARRRQFRFLTTLGIGAAALALTFTGIAPATATASQTKTQSKVTDYVNLGDSYSAGFGSGTLTQNPMMPPGCLQGSGPTHVTALDARPRVNLTANAACAGLTTVQIAGTVPLLTPYLAGAELVTLTLGANDLDIRGLVTACSTLGSDAACDGALRLGNLAIPTIGASAHQTLRTLDAATRGKILVLGYPRLFTTSNGDQQFITAKRATQLNRLGDALNLAIKKATKRTSAKFVSVTGAFNNHGLGANKPWIYFNQVLPAGLNDPFNLHPTATGYLKGYYPAVKRHL</sequence>
<keyword evidence="4" id="KW-1185">Reference proteome</keyword>
<dbReference type="InterPro" id="IPR037460">
    <property type="entry name" value="SEST-like"/>
</dbReference>
<dbReference type="Proteomes" id="UP001183817">
    <property type="component" value="Unassembled WGS sequence"/>
</dbReference>
<evidence type="ECO:0000256" key="1">
    <source>
        <dbReference type="SAM" id="SignalP"/>
    </source>
</evidence>
<dbReference type="PANTHER" id="PTHR37981">
    <property type="entry name" value="LIPASE 2"/>
    <property type="match status" value="1"/>
</dbReference>
<feature type="chain" id="PRO_5046040109" evidence="1">
    <location>
        <begin position="31"/>
        <end position="286"/>
    </location>
</feature>
<protein>
    <submittedName>
        <fullName evidence="3">Lysophospholipase L1-like esterase</fullName>
    </submittedName>
</protein>
<reference evidence="3 4" key="1">
    <citation type="submission" date="2023-07" db="EMBL/GenBank/DDBJ databases">
        <title>Sequencing the genomes of 1000 actinobacteria strains.</title>
        <authorList>
            <person name="Klenk H.-P."/>
        </authorList>
    </citation>
    <scope>NUCLEOTIDE SEQUENCE [LARGE SCALE GENOMIC DNA]</scope>
    <source>
        <strain evidence="3 4">DSM 20167</strain>
    </source>
</reference>
<comment type="caution">
    <text evidence="3">The sequence shown here is derived from an EMBL/GenBank/DDBJ whole genome shotgun (WGS) entry which is preliminary data.</text>
</comment>
<dbReference type="RefSeq" id="WP_310292563.1">
    <property type="nucleotide sequence ID" value="NZ_BAAAWO010000001.1"/>
</dbReference>
<dbReference type="InterPro" id="IPR013830">
    <property type="entry name" value="SGNH_hydro"/>
</dbReference>
<keyword evidence="1" id="KW-0732">Signal</keyword>
<organism evidence="3 4">
    <name type="scientific">Paeniglutamicibacter sulfureus</name>
    <dbReference type="NCBI Taxonomy" id="43666"/>
    <lineage>
        <taxon>Bacteria</taxon>
        <taxon>Bacillati</taxon>
        <taxon>Actinomycetota</taxon>
        <taxon>Actinomycetes</taxon>
        <taxon>Micrococcales</taxon>
        <taxon>Micrococcaceae</taxon>
        <taxon>Paeniglutamicibacter</taxon>
    </lineage>
</organism>